<keyword evidence="2" id="KW-1185">Reference proteome</keyword>
<proteinExistence type="predicted"/>
<evidence type="ECO:0000313" key="1">
    <source>
        <dbReference type="EMBL" id="MCJ8743520.1"/>
    </source>
</evidence>
<dbReference type="EMBL" id="CM040993">
    <property type="protein sequence ID" value="MCJ8743520.1"/>
    <property type="molecule type" value="Genomic_DNA"/>
</dbReference>
<dbReference type="Proteomes" id="UP000830395">
    <property type="component" value="Chromosome 19"/>
</dbReference>
<name>A0ACC5Z6N3_9TELE</name>
<accession>A0ACC5Z6N3</accession>
<evidence type="ECO:0000313" key="2">
    <source>
        <dbReference type="Proteomes" id="UP000830395"/>
    </source>
</evidence>
<organism evidence="1 2">
    <name type="scientific">Pangasius djambal</name>
    <dbReference type="NCBI Taxonomy" id="1691987"/>
    <lineage>
        <taxon>Eukaryota</taxon>
        <taxon>Metazoa</taxon>
        <taxon>Chordata</taxon>
        <taxon>Craniata</taxon>
        <taxon>Vertebrata</taxon>
        <taxon>Euteleostomi</taxon>
        <taxon>Actinopterygii</taxon>
        <taxon>Neopterygii</taxon>
        <taxon>Teleostei</taxon>
        <taxon>Ostariophysi</taxon>
        <taxon>Siluriformes</taxon>
        <taxon>Pangasiidae</taxon>
        <taxon>Pangasius</taxon>
    </lineage>
</organism>
<sequence>MSGFLYRGRHCNENREAIPKSRTHMNDFSSDETGKGPPLQTHSLREFEKHLNDLKKENFSLKLRIYFLEERIQGKFEDGGSEDVHKKNIELRVEVESLKQELLERQQQLDKALTIETLTNQNGADVQSHCEERQQEISHIQEVLENKIQLLQEEAKLARSEAEKMASLAASESQRCVDLGNRMMETKETQEEMLAGKERLIQTLTEALASKEEEVTSVHEERDSLTHKVAQLEEELQVLSKSLQQKEKDVKILKEELEFGKNLKQLEMQCTHIVVNTHLEQWAAFFAAAPREQLGDRCLAQGVVVLRVEESAGHSLPPPTIPARPETQTRNLQVHLRVTSPTL</sequence>
<comment type="caution">
    <text evidence="1">The sequence shown here is derived from an EMBL/GenBank/DDBJ whole genome shotgun (WGS) entry which is preliminary data.</text>
</comment>
<gene>
    <name evidence="1" type="ORF">PDJAM_G00094900</name>
</gene>
<protein>
    <submittedName>
        <fullName evidence="1">Uncharacterized protein</fullName>
    </submittedName>
</protein>
<reference evidence="1" key="1">
    <citation type="submission" date="2020-02" db="EMBL/GenBank/DDBJ databases">
        <title>Genome sequencing of the panga catfish, Pangasius djambal.</title>
        <authorList>
            <person name="Wen M."/>
            <person name="Zahm M."/>
            <person name="Roques C."/>
            <person name="Cabau C."/>
            <person name="Klopp C."/>
            <person name="Donnadieu C."/>
            <person name="Jouanno E."/>
            <person name="Avarre J.-C."/>
            <person name="Campet M."/>
            <person name="Ha T."/>
            <person name="Dugue R."/>
            <person name="Lampietro C."/>
            <person name="Louis A."/>
            <person name="Herpin A."/>
            <person name="Echchiki A."/>
            <person name="Berthelot C."/>
            <person name="Parey E."/>
            <person name="Roest-Crollius H."/>
            <person name="Braasch I."/>
            <person name="Postlethwait J.H."/>
            <person name="Bobe J."/>
            <person name="Montfort J."/>
            <person name="Bouchez O."/>
            <person name="Begum T."/>
            <person name="Schartl M."/>
            <person name="Gustiano R."/>
            <person name="Guiguen Y."/>
        </authorList>
    </citation>
    <scope>NUCLEOTIDE SEQUENCE</scope>
    <source>
        <strain evidence="1">Pdj_M5554</strain>
    </source>
</reference>